<feature type="non-terminal residue" evidence="1">
    <location>
        <position position="214"/>
    </location>
</feature>
<dbReference type="EMBL" id="JAMZMK010007405">
    <property type="protein sequence ID" value="KAI7744928.1"/>
    <property type="molecule type" value="Genomic_DNA"/>
</dbReference>
<gene>
    <name evidence="1" type="ORF">M8C21_016827</name>
</gene>
<evidence type="ECO:0000313" key="2">
    <source>
        <dbReference type="Proteomes" id="UP001206925"/>
    </source>
</evidence>
<feature type="non-terminal residue" evidence="1">
    <location>
        <position position="1"/>
    </location>
</feature>
<organism evidence="1 2">
    <name type="scientific">Ambrosia artemisiifolia</name>
    <name type="common">Common ragweed</name>
    <dbReference type="NCBI Taxonomy" id="4212"/>
    <lineage>
        <taxon>Eukaryota</taxon>
        <taxon>Viridiplantae</taxon>
        <taxon>Streptophyta</taxon>
        <taxon>Embryophyta</taxon>
        <taxon>Tracheophyta</taxon>
        <taxon>Spermatophyta</taxon>
        <taxon>Magnoliopsida</taxon>
        <taxon>eudicotyledons</taxon>
        <taxon>Gunneridae</taxon>
        <taxon>Pentapetalae</taxon>
        <taxon>asterids</taxon>
        <taxon>campanulids</taxon>
        <taxon>Asterales</taxon>
        <taxon>Asteraceae</taxon>
        <taxon>Asteroideae</taxon>
        <taxon>Heliantheae alliance</taxon>
        <taxon>Heliantheae</taxon>
        <taxon>Ambrosia</taxon>
    </lineage>
</organism>
<dbReference type="Proteomes" id="UP001206925">
    <property type="component" value="Unassembled WGS sequence"/>
</dbReference>
<accession>A0AAD5GMC5</accession>
<proteinExistence type="predicted"/>
<reference evidence="1" key="1">
    <citation type="submission" date="2022-06" db="EMBL/GenBank/DDBJ databases">
        <title>Uncovering the hologenomic basis of an extraordinary plant invasion.</title>
        <authorList>
            <person name="Bieker V.C."/>
            <person name="Martin M.D."/>
            <person name="Gilbert T."/>
            <person name="Hodgins K."/>
            <person name="Battlay P."/>
            <person name="Petersen B."/>
            <person name="Wilson J."/>
        </authorList>
    </citation>
    <scope>NUCLEOTIDE SEQUENCE</scope>
    <source>
        <strain evidence="1">AA19_3_7</strain>
        <tissue evidence="1">Leaf</tissue>
    </source>
</reference>
<keyword evidence="2" id="KW-1185">Reference proteome</keyword>
<protein>
    <submittedName>
        <fullName evidence="1">Uncharacterized protein</fullName>
    </submittedName>
</protein>
<dbReference type="AlphaFoldDB" id="A0AAD5GMC5"/>
<comment type="caution">
    <text evidence="1">The sequence shown here is derived from an EMBL/GenBank/DDBJ whole genome shotgun (WGS) entry which is preliminary data.</text>
</comment>
<evidence type="ECO:0000313" key="1">
    <source>
        <dbReference type="EMBL" id="KAI7744928.1"/>
    </source>
</evidence>
<sequence>FITQLSSSLSISKDQLGLDANFSWCPAPAQYAELLELQELSAAVWVWEADQSGCFSVRSIRDLAQRKFCDDRHTDFVPIKVNFLMRRLIQDRLPTAAALCHRNIIIPNSRYKTLVTYLILNEFVFPWENVVYIHLNISDMYMFAIVNETYVNVITQEKCCFGVLFRCTVVVPLLQVGIGNAYEALVVNDQKCTPSRDNTPIHLNFPTGPPQVKR</sequence>
<name>A0AAD5GMC5_AMBAR</name>